<comment type="caution">
    <text evidence="2">The sequence shown here is derived from an EMBL/GenBank/DDBJ whole genome shotgun (WGS) entry which is preliminary data.</text>
</comment>
<feature type="region of interest" description="Disordered" evidence="1">
    <location>
        <begin position="662"/>
        <end position="682"/>
    </location>
</feature>
<dbReference type="AlphaFoldDB" id="A0A9P6F9N3"/>
<accession>A0A9P6F9N3</accession>
<dbReference type="Proteomes" id="UP000723463">
    <property type="component" value="Unassembled WGS sequence"/>
</dbReference>
<protein>
    <submittedName>
        <fullName evidence="2">Uncharacterized protein</fullName>
    </submittedName>
</protein>
<proteinExistence type="predicted"/>
<gene>
    <name evidence="2" type="ORF">EC957_011229</name>
</gene>
<name>A0A9P6F9N3_9FUNG</name>
<keyword evidence="3" id="KW-1185">Reference proteome</keyword>
<dbReference type="EMBL" id="JAAAXW010000077">
    <property type="protein sequence ID" value="KAF9545159.1"/>
    <property type="molecule type" value="Genomic_DNA"/>
</dbReference>
<organism evidence="2 3">
    <name type="scientific">Mortierella hygrophila</name>
    <dbReference type="NCBI Taxonomy" id="979708"/>
    <lineage>
        <taxon>Eukaryota</taxon>
        <taxon>Fungi</taxon>
        <taxon>Fungi incertae sedis</taxon>
        <taxon>Mucoromycota</taxon>
        <taxon>Mortierellomycotina</taxon>
        <taxon>Mortierellomycetes</taxon>
        <taxon>Mortierellales</taxon>
        <taxon>Mortierellaceae</taxon>
        <taxon>Mortierella</taxon>
    </lineage>
</organism>
<feature type="compositionally biased region" description="Low complexity" evidence="1">
    <location>
        <begin position="662"/>
        <end position="677"/>
    </location>
</feature>
<sequence>MLKANVKRKVVSRFNRAPNTVQEAVGRNGLAPTRLGSALPMAQPVQKLPSTLEISTITNSIRRFDLRVLLDDVPWTDWATTNIDRCLAEHQQKFGIRHPLKTLSLTSDNTTSLPIISCILAVRSLDIQTLTVGNLWRSQESYDIDPVHGASASRFLINLSQEHLRSPWHALKETLVQLDMHTTIIATKDITRTFLRRLQDLPKLRALCVSTRHIHDWVHPSYQAPRFIWKVDSPFAHTFEQSSVVNSTNVNHGGVFAIELPTASYSFAPLREFVIKSYPFGYGEYKEITTEQALFVLAAMPGLEYFVAEDGVIRQEQDVPESTNPVATPCDTVLGIPELHELIINFMNRSSSRLKDLKHCALVCRHWRSYFKPYAWKSLTVGKKVNKGRMSFTKETGILVRRLTITCATRNLVNIIPEIFPHIEYLSLAIESESDGIRYGHLHRLFALLQSTLTDVKISLEMSVVNDPSLPSATKTNNSKSSLRRLHYKEAPSNIVAFENIIATHGPGLEELAIKGHRHYSFSEDVWRSVLETCRFLRILDIVDRGPCPSIPTLVLSLLHLEALLINFLNCSARQVDLGLSELGVSLEKHRNQYGREHPLKCLEFGGWIDRPDLVVKTLMEVLLQDSASSQIKGLRICYGNRYFMTPSMYPSVLASTATSFSSSSPSSTLSTTTGSTTSGGGRSLKDTLVQLDVSFEQFPQYGEGKLFFEKLQEFRHLRVLYVMHSHLWVLDRIHNEKTTLHFPSIQELHIGYGDKRVAFPLHCTPSDAVTLELAVLVVAMMPQLKVFVLADKATGGVMRTLRERFQGIVFEGDYS</sequence>
<evidence type="ECO:0000256" key="1">
    <source>
        <dbReference type="SAM" id="MobiDB-lite"/>
    </source>
</evidence>
<evidence type="ECO:0000313" key="3">
    <source>
        <dbReference type="Proteomes" id="UP000723463"/>
    </source>
</evidence>
<reference evidence="2" key="1">
    <citation type="journal article" date="2020" name="Fungal Divers.">
        <title>Resolving the Mortierellaceae phylogeny through synthesis of multi-gene phylogenetics and phylogenomics.</title>
        <authorList>
            <person name="Vandepol N."/>
            <person name="Liber J."/>
            <person name="Desiro A."/>
            <person name="Na H."/>
            <person name="Kennedy M."/>
            <person name="Barry K."/>
            <person name="Grigoriev I.V."/>
            <person name="Miller A.N."/>
            <person name="O'Donnell K."/>
            <person name="Stajich J.E."/>
            <person name="Bonito G."/>
        </authorList>
    </citation>
    <scope>NUCLEOTIDE SEQUENCE</scope>
    <source>
        <strain evidence="2">NRRL 2591</strain>
    </source>
</reference>
<evidence type="ECO:0000313" key="2">
    <source>
        <dbReference type="EMBL" id="KAF9545159.1"/>
    </source>
</evidence>